<dbReference type="AlphaFoldDB" id="A0A0J6W518"/>
<dbReference type="PATRIC" id="fig|37916.4.peg.2785"/>
<dbReference type="STRING" id="37916.MCHLDSM_02861"/>
<dbReference type="EMBL" id="JYNL01000023">
    <property type="protein sequence ID" value="KMO76712.1"/>
    <property type="molecule type" value="Genomic_DNA"/>
</dbReference>
<accession>A0A0J6W518</accession>
<keyword evidence="3" id="KW-1185">Reference proteome</keyword>
<organism evidence="2 3">
    <name type="scientific">Mycolicibacterium chlorophenolicum</name>
    <dbReference type="NCBI Taxonomy" id="37916"/>
    <lineage>
        <taxon>Bacteria</taxon>
        <taxon>Bacillati</taxon>
        <taxon>Actinomycetota</taxon>
        <taxon>Actinomycetes</taxon>
        <taxon>Mycobacteriales</taxon>
        <taxon>Mycobacteriaceae</taxon>
        <taxon>Mycolicibacterium</taxon>
    </lineage>
</organism>
<protein>
    <submittedName>
        <fullName evidence="2">Uncharacterized protein</fullName>
    </submittedName>
</protein>
<keyword evidence="1" id="KW-0812">Transmembrane</keyword>
<comment type="caution">
    <text evidence="2">The sequence shown here is derived from an EMBL/GenBank/DDBJ whole genome shotgun (WGS) entry which is preliminary data.</text>
</comment>
<keyword evidence="1" id="KW-1133">Transmembrane helix</keyword>
<keyword evidence="1" id="KW-0472">Membrane</keyword>
<sequence length="191" mass="21027">MKRWLRSNWWAFVVIAVMVVLIATTVTYRQWSRQIGFKQPQQVVAAGQWGDVFGARWRLSPVTVTAPTAPPAGGRLASFLLEREVDRRPAGLPNGFQFCTASMVDGPRRWTTTATDFAVFQFAYREHYTTRCSEDGPLLVAMYVPADVTISAVEVLFQPGAVPPPGAETDANAPVYETSDESPVVVGFQTG</sequence>
<feature type="transmembrane region" description="Helical" evidence="1">
    <location>
        <begin position="9"/>
        <end position="31"/>
    </location>
</feature>
<name>A0A0J6W518_9MYCO</name>
<proteinExistence type="predicted"/>
<dbReference type="Proteomes" id="UP000036513">
    <property type="component" value="Unassembled WGS sequence"/>
</dbReference>
<evidence type="ECO:0000313" key="3">
    <source>
        <dbReference type="Proteomes" id="UP000036513"/>
    </source>
</evidence>
<evidence type="ECO:0000313" key="2">
    <source>
        <dbReference type="EMBL" id="KMO76712.1"/>
    </source>
</evidence>
<dbReference type="RefSeq" id="WP_048470452.1">
    <property type="nucleotide sequence ID" value="NZ_JYNL01000023.1"/>
</dbReference>
<reference evidence="2 3" key="1">
    <citation type="journal article" date="2015" name="Genome Biol. Evol.">
        <title>Characterization of Three Mycobacterium spp. with Potential Use in Bioremediation by Genome Sequencing and Comparative Genomics.</title>
        <authorList>
            <person name="Das S."/>
            <person name="Pettersson B.M."/>
            <person name="Behra P.R."/>
            <person name="Ramesh M."/>
            <person name="Dasgupta S."/>
            <person name="Bhattacharya A."/>
            <person name="Kirsebom L.A."/>
        </authorList>
    </citation>
    <scope>NUCLEOTIDE SEQUENCE [LARGE SCALE GENOMIC DNA]</scope>
    <source>
        <strain evidence="2 3">DSM 43826</strain>
    </source>
</reference>
<evidence type="ECO:0000256" key="1">
    <source>
        <dbReference type="SAM" id="Phobius"/>
    </source>
</evidence>
<gene>
    <name evidence="2" type="ORF">MCHLDSM_02861</name>
</gene>